<sequence length="333" mass="34683">MANRSYLYTVDRIPDGSGAPLSLRAVSEWNWDVPLLHEILLAGSPRLCPSTIWAAPAQAIAGEFEAGVANLERVFARLPRTPEVERGIAEARAFLSDPATRGAYFLLEPAEVHALSDSAEEAQQELDGLVHGLRDPQAVIDFAAGYDLDKIDEVTGRGAWARTVYYEPGGAASDPAASQAPAPQQNGAQDQAPAPSGAAPAAQPAPAAEQPSFAPPQYRQPAAAAGPGAPAQPATPYSFQPRPAMGGVAWGLGFLAYIPIPFASVLIAGVVMMISGLSMRSRGPLAAANGRNAANWGSRSSCSRWCSWEPPSCGVSARAAVRAAASSRSGSRC</sequence>
<evidence type="ECO:0000256" key="1">
    <source>
        <dbReference type="SAM" id="MobiDB-lite"/>
    </source>
</evidence>
<feature type="compositionally biased region" description="Low complexity" evidence="1">
    <location>
        <begin position="171"/>
        <end position="237"/>
    </location>
</feature>
<feature type="domain" description="DUF7822" evidence="3">
    <location>
        <begin position="14"/>
        <end position="125"/>
    </location>
</feature>
<evidence type="ECO:0000313" key="5">
    <source>
        <dbReference type="Proteomes" id="UP000285768"/>
    </source>
</evidence>
<name>A0ABX5QCT7_9MICO</name>
<protein>
    <recommendedName>
        <fullName evidence="3">DUF7822 domain-containing protein</fullName>
    </recommendedName>
</protein>
<keyword evidence="2" id="KW-1133">Transmembrane helix</keyword>
<keyword evidence="5" id="KW-1185">Reference proteome</keyword>
<accession>A0ABX5QCT7</accession>
<feature type="transmembrane region" description="Helical" evidence="2">
    <location>
        <begin position="248"/>
        <end position="274"/>
    </location>
</feature>
<dbReference type="Proteomes" id="UP000285768">
    <property type="component" value="Chromosome"/>
</dbReference>
<gene>
    <name evidence="4" type="ORF">Leucomu_02100</name>
</gene>
<evidence type="ECO:0000313" key="4">
    <source>
        <dbReference type="EMBL" id="QAB16883.1"/>
    </source>
</evidence>
<keyword evidence="2" id="KW-0812">Transmembrane</keyword>
<dbReference type="InterPro" id="IPR056724">
    <property type="entry name" value="DUF7822"/>
</dbReference>
<feature type="region of interest" description="Disordered" evidence="1">
    <location>
        <begin position="171"/>
        <end position="238"/>
    </location>
</feature>
<dbReference type="Pfam" id="PF25135">
    <property type="entry name" value="DUF7822"/>
    <property type="match status" value="1"/>
</dbReference>
<evidence type="ECO:0000259" key="3">
    <source>
        <dbReference type="Pfam" id="PF25135"/>
    </source>
</evidence>
<organism evidence="4 5">
    <name type="scientific">Leucobacter muris</name>
    <dbReference type="NCBI Taxonomy" id="1935379"/>
    <lineage>
        <taxon>Bacteria</taxon>
        <taxon>Bacillati</taxon>
        <taxon>Actinomycetota</taxon>
        <taxon>Actinomycetes</taxon>
        <taxon>Micrococcales</taxon>
        <taxon>Microbacteriaceae</taxon>
        <taxon>Leucobacter</taxon>
    </lineage>
</organism>
<proteinExistence type="predicted"/>
<dbReference type="EMBL" id="CP035037">
    <property type="protein sequence ID" value="QAB16883.1"/>
    <property type="molecule type" value="Genomic_DNA"/>
</dbReference>
<reference evidence="4 5" key="1">
    <citation type="submission" date="2019-01" db="EMBL/GenBank/DDBJ databases">
        <title>Leucobacter muris sp. nov. isolated from the nose of a laboratory mouse.</title>
        <authorList>
            <person name="Benga L."/>
            <person name="Sproeer C."/>
            <person name="Schumann P."/>
            <person name="Verbarg S."/>
            <person name="Bunk B."/>
            <person name="Engelhardt E."/>
            <person name="Benten P.M."/>
            <person name="Sager M."/>
        </authorList>
    </citation>
    <scope>NUCLEOTIDE SEQUENCE [LARGE SCALE GENOMIC DNA]</scope>
    <source>
        <strain evidence="4 5">DSM 101948</strain>
    </source>
</reference>
<keyword evidence="2" id="KW-0472">Membrane</keyword>
<evidence type="ECO:0000256" key="2">
    <source>
        <dbReference type="SAM" id="Phobius"/>
    </source>
</evidence>
<dbReference type="RefSeq" id="WP_128386192.1">
    <property type="nucleotide sequence ID" value="NZ_CP035037.1"/>
</dbReference>